<keyword evidence="2" id="KW-1185">Reference proteome</keyword>
<dbReference type="AlphaFoldDB" id="A0A9D5UIY0"/>
<evidence type="ECO:0008006" key="3">
    <source>
        <dbReference type="Google" id="ProtNLM"/>
    </source>
</evidence>
<reference evidence="1 2" key="1">
    <citation type="submission" date="2020-08" db="EMBL/GenBank/DDBJ databases">
        <title>A Genomic Blueprint of the Chicken Gut Microbiome.</title>
        <authorList>
            <person name="Gilroy R."/>
            <person name="Ravi A."/>
            <person name="Getino M."/>
            <person name="Pursley I."/>
            <person name="Horton D.L."/>
            <person name="Alikhan N.-F."/>
            <person name="Baker D."/>
            <person name="Gharbi K."/>
            <person name="Hall N."/>
            <person name="Watson M."/>
            <person name="Adriaenssens E.M."/>
            <person name="Foster-Nyarko E."/>
            <person name="Jarju S."/>
            <person name="Secka A."/>
            <person name="Antonio M."/>
            <person name="Oren A."/>
            <person name="Chaudhuri R."/>
            <person name="La Ragione R.M."/>
            <person name="Hildebrand F."/>
            <person name="Pallen M.J."/>
        </authorList>
    </citation>
    <scope>NUCLEOTIDE SEQUENCE [LARGE SCALE GENOMIC DNA]</scope>
    <source>
        <strain evidence="1 2">Sa1BUA8</strain>
    </source>
</reference>
<dbReference type="Gene3D" id="1.10.10.60">
    <property type="entry name" value="Homeodomain-like"/>
    <property type="match status" value="1"/>
</dbReference>
<dbReference type="GO" id="GO:0006352">
    <property type="term" value="P:DNA-templated transcription initiation"/>
    <property type="evidence" value="ECO:0007669"/>
    <property type="project" value="InterPro"/>
</dbReference>
<sequence length="152" mass="16989">MSTIDSPTMEELRRLRSRRSVTDLSYQRVLRALAGEMTQSEIAAQLHVTQSAVSQALKTARNVEEVRPGFSGASPYEIAQRYAAGELDRERALDELVRWPYDAIARSDGYDALIVDEPATHTLEEVVRAYREGLIDQDMYVAVGRALRSSSA</sequence>
<accession>A0A9D5UIY0</accession>
<protein>
    <recommendedName>
        <fullName evidence="3">Winged helix-turn-helix transcriptional regulator</fullName>
    </recommendedName>
</protein>
<organism evidence="1 2">
    <name type="scientific">Oerskovia douganii</name>
    <dbReference type="NCBI Taxonomy" id="2762210"/>
    <lineage>
        <taxon>Bacteria</taxon>
        <taxon>Bacillati</taxon>
        <taxon>Actinomycetota</taxon>
        <taxon>Actinomycetes</taxon>
        <taxon>Micrococcales</taxon>
        <taxon>Cellulomonadaceae</taxon>
        <taxon>Oerskovia</taxon>
    </lineage>
</organism>
<evidence type="ECO:0000313" key="2">
    <source>
        <dbReference type="Proteomes" id="UP000822993"/>
    </source>
</evidence>
<name>A0A9D5UIY0_9CELL</name>
<proteinExistence type="predicted"/>
<comment type="caution">
    <text evidence="1">The sequence shown here is derived from an EMBL/GenBank/DDBJ whole genome shotgun (WGS) entry which is preliminary data.</text>
</comment>
<evidence type="ECO:0000313" key="1">
    <source>
        <dbReference type="EMBL" id="MBE7701717.1"/>
    </source>
</evidence>
<gene>
    <name evidence="1" type="ORF">H9623_15595</name>
</gene>
<dbReference type="InterPro" id="IPR036390">
    <property type="entry name" value="WH_DNA-bd_sf"/>
</dbReference>
<dbReference type="RefSeq" id="WP_193720935.1">
    <property type="nucleotide sequence ID" value="NZ_JACSPN010000023.1"/>
</dbReference>
<dbReference type="SUPFAM" id="SSF46785">
    <property type="entry name" value="Winged helix' DNA-binding domain"/>
    <property type="match status" value="1"/>
</dbReference>
<dbReference type="GO" id="GO:0003700">
    <property type="term" value="F:DNA-binding transcription factor activity"/>
    <property type="evidence" value="ECO:0007669"/>
    <property type="project" value="InterPro"/>
</dbReference>
<dbReference type="Proteomes" id="UP000822993">
    <property type="component" value="Unassembled WGS sequence"/>
</dbReference>
<dbReference type="EMBL" id="JACSPN010000023">
    <property type="protein sequence ID" value="MBE7701717.1"/>
    <property type="molecule type" value="Genomic_DNA"/>
</dbReference>